<feature type="domain" description="Mur ligase central" evidence="20">
    <location>
        <begin position="251"/>
        <end position="397"/>
    </location>
</feature>
<dbReference type="AlphaFoldDB" id="A0A1H0HVL2"/>
<dbReference type="NCBIfam" id="TIGR01499">
    <property type="entry name" value="folC"/>
    <property type="match status" value="1"/>
</dbReference>
<dbReference type="GO" id="GO:0005524">
    <property type="term" value="F:ATP binding"/>
    <property type="evidence" value="ECO:0007669"/>
    <property type="project" value="UniProtKB-KW"/>
</dbReference>
<keyword evidence="13" id="KW-0460">Magnesium</keyword>
<feature type="compositionally biased region" description="Basic and acidic residues" evidence="18">
    <location>
        <begin position="26"/>
        <end position="45"/>
    </location>
</feature>
<comment type="catalytic activity">
    <reaction evidence="16">
        <text>(6S)-5,6,7,8-tetrahydrofolyl-(gamma-L-Glu)(n) + L-glutamate + ATP = (6S)-5,6,7,8-tetrahydrofolyl-(gamma-L-Glu)(n+1) + ADP + phosphate + H(+)</text>
        <dbReference type="Rhea" id="RHEA:10580"/>
        <dbReference type="Rhea" id="RHEA-COMP:14738"/>
        <dbReference type="Rhea" id="RHEA-COMP:14740"/>
        <dbReference type="ChEBI" id="CHEBI:15378"/>
        <dbReference type="ChEBI" id="CHEBI:29985"/>
        <dbReference type="ChEBI" id="CHEBI:30616"/>
        <dbReference type="ChEBI" id="CHEBI:43474"/>
        <dbReference type="ChEBI" id="CHEBI:141005"/>
        <dbReference type="ChEBI" id="CHEBI:456216"/>
        <dbReference type="EC" id="6.3.2.17"/>
    </reaction>
</comment>
<dbReference type="Gene3D" id="3.90.190.20">
    <property type="entry name" value="Mur ligase, C-terminal domain"/>
    <property type="match status" value="1"/>
</dbReference>
<dbReference type="GO" id="GO:0004326">
    <property type="term" value="F:tetrahydrofolylpolyglutamate synthase activity"/>
    <property type="evidence" value="ECO:0007669"/>
    <property type="project" value="UniProtKB-EC"/>
</dbReference>
<feature type="compositionally biased region" description="Acidic residues" evidence="18">
    <location>
        <begin position="46"/>
        <end position="55"/>
    </location>
</feature>
<evidence type="ECO:0000256" key="18">
    <source>
        <dbReference type="SAM" id="MobiDB-lite"/>
    </source>
</evidence>
<dbReference type="PANTHER" id="PTHR11136:SF0">
    <property type="entry name" value="DIHYDROFOLATE SYNTHETASE-RELATED"/>
    <property type="match status" value="1"/>
</dbReference>
<evidence type="ECO:0000256" key="2">
    <source>
        <dbReference type="ARBA" id="ARBA00004799"/>
    </source>
</evidence>
<keyword evidence="9" id="KW-0436">Ligase</keyword>
<accession>A0A1H0HVL2</accession>
<evidence type="ECO:0000256" key="3">
    <source>
        <dbReference type="ARBA" id="ARBA00005150"/>
    </source>
</evidence>
<evidence type="ECO:0000256" key="11">
    <source>
        <dbReference type="ARBA" id="ARBA00022741"/>
    </source>
</evidence>
<evidence type="ECO:0000256" key="5">
    <source>
        <dbReference type="ARBA" id="ARBA00011245"/>
    </source>
</evidence>
<dbReference type="InterPro" id="IPR013221">
    <property type="entry name" value="Mur_ligase_cen"/>
</dbReference>
<dbReference type="Proteomes" id="UP000198741">
    <property type="component" value="Chromosome I"/>
</dbReference>
<evidence type="ECO:0000256" key="15">
    <source>
        <dbReference type="ARBA" id="ARBA00030592"/>
    </source>
</evidence>
<feature type="compositionally biased region" description="Acidic residues" evidence="18">
    <location>
        <begin position="1"/>
        <end position="12"/>
    </location>
</feature>
<dbReference type="SUPFAM" id="SSF53244">
    <property type="entry name" value="MurD-like peptide ligases, peptide-binding domain"/>
    <property type="match status" value="1"/>
</dbReference>
<evidence type="ECO:0000256" key="12">
    <source>
        <dbReference type="ARBA" id="ARBA00022840"/>
    </source>
</evidence>
<evidence type="ECO:0000256" key="6">
    <source>
        <dbReference type="ARBA" id="ARBA00013023"/>
    </source>
</evidence>
<evidence type="ECO:0000256" key="1">
    <source>
        <dbReference type="ARBA" id="ARBA00001946"/>
    </source>
</evidence>
<dbReference type="InterPro" id="IPR001645">
    <property type="entry name" value="Folylpolyglutamate_synth"/>
</dbReference>
<evidence type="ECO:0000256" key="16">
    <source>
        <dbReference type="ARBA" id="ARBA00047493"/>
    </source>
</evidence>
<protein>
    <recommendedName>
        <fullName evidence="8">Dihydrofolate synthase/folylpolyglutamate synthase</fullName>
        <ecNumber evidence="6">6.3.2.12</ecNumber>
        <ecNumber evidence="7">6.3.2.17</ecNumber>
    </recommendedName>
    <alternativeName>
        <fullName evidence="15">Tetrahydrofolylpolyglutamate synthase</fullName>
    </alternativeName>
</protein>
<sequence>MTEREEWDDEQADGAFRPFVNDDQSGVERDAFGRDDRGRRAKGDIEPGDNPDDVNPEDRPEAPGGGTPIPPAEHDDDWDEDNPDGRPPARLGAVADHEAEIAAATADLDEDAGMIVPDSPPLTLAAVEHLLNSRRAETQISPTIERMVALMDLIGNPQQAYPVIQVAGTNGKTSTARMIDALITRIGLRTGRFTSPHLQSVTERISIDGVPISPEQYVSAYSDIAPYVDLVDAASARTGGLALSKFEILTAMAFAAFAEAPVDVAVVEVGLGGTWDSTNVADAKIAVVTPIGLDHMDFLGDNVADIAKVKAGIIKPDAVAIVARQLPEAMDSILRRTVEVDVAVARQGSEFDVLERSFAVGGQRLSLQGLGGVYDDIFLPLAGEHQAGNASVALAAVEAFFGAGAGRALDLDAVQDGFAASASPGRLERVRTSPTVLVDAAHNPDGATALAAALAAEFSFARLVGVLAVMADKDAAGILTALADSFDEVVITVNSSHRSMPVADLRDLAVDIFGEEKVHTADRMDSAIALAVDLAESGAEPGEGAAGTGVVVTGSVVSAGDGRSLAGLLPA</sequence>
<dbReference type="GO" id="GO:0008841">
    <property type="term" value="F:dihydrofolate synthase activity"/>
    <property type="evidence" value="ECO:0007669"/>
    <property type="project" value="UniProtKB-EC"/>
</dbReference>
<comment type="catalytic activity">
    <reaction evidence="17">
        <text>7,8-dihydropteroate + L-glutamate + ATP = 7,8-dihydrofolate + ADP + phosphate + H(+)</text>
        <dbReference type="Rhea" id="RHEA:23584"/>
        <dbReference type="ChEBI" id="CHEBI:15378"/>
        <dbReference type="ChEBI" id="CHEBI:17839"/>
        <dbReference type="ChEBI" id="CHEBI:29985"/>
        <dbReference type="ChEBI" id="CHEBI:30616"/>
        <dbReference type="ChEBI" id="CHEBI:43474"/>
        <dbReference type="ChEBI" id="CHEBI:57451"/>
        <dbReference type="ChEBI" id="CHEBI:456216"/>
        <dbReference type="EC" id="6.3.2.12"/>
    </reaction>
</comment>
<dbReference type="GO" id="GO:0005737">
    <property type="term" value="C:cytoplasm"/>
    <property type="evidence" value="ECO:0007669"/>
    <property type="project" value="TreeGrafter"/>
</dbReference>
<evidence type="ECO:0000256" key="17">
    <source>
        <dbReference type="ARBA" id="ARBA00049161"/>
    </source>
</evidence>
<evidence type="ECO:0000256" key="14">
    <source>
        <dbReference type="ARBA" id="ARBA00022909"/>
    </source>
</evidence>
<gene>
    <name evidence="21" type="ORF">SAMN04515671_0232</name>
</gene>
<dbReference type="Pfam" id="PF08245">
    <property type="entry name" value="Mur_ligase_M"/>
    <property type="match status" value="1"/>
</dbReference>
<dbReference type="GO" id="GO:0046656">
    <property type="term" value="P:folic acid biosynthetic process"/>
    <property type="evidence" value="ECO:0007669"/>
    <property type="project" value="UniProtKB-KW"/>
</dbReference>
<dbReference type="InterPro" id="IPR036615">
    <property type="entry name" value="Mur_ligase_C_dom_sf"/>
</dbReference>
<evidence type="ECO:0000259" key="20">
    <source>
        <dbReference type="Pfam" id="PF08245"/>
    </source>
</evidence>
<dbReference type="SUPFAM" id="SSF53623">
    <property type="entry name" value="MurD-like peptide ligases, catalytic domain"/>
    <property type="match status" value="1"/>
</dbReference>
<keyword evidence="11" id="KW-0547">Nucleotide-binding</keyword>
<dbReference type="GO" id="GO:0046872">
    <property type="term" value="F:metal ion binding"/>
    <property type="evidence" value="ECO:0007669"/>
    <property type="project" value="UniProtKB-KW"/>
</dbReference>
<reference evidence="21 22" key="1">
    <citation type="submission" date="2016-10" db="EMBL/GenBank/DDBJ databases">
        <authorList>
            <person name="de Groot N.N."/>
        </authorList>
    </citation>
    <scope>NUCLEOTIDE SEQUENCE [LARGE SCALE GENOMIC DNA]</scope>
    <source>
        <strain evidence="22">P4-7,KCTC 19426,CECT 7604</strain>
    </source>
</reference>
<evidence type="ECO:0000256" key="10">
    <source>
        <dbReference type="ARBA" id="ARBA00022723"/>
    </source>
</evidence>
<dbReference type="Pfam" id="PF02875">
    <property type="entry name" value="Mur_ligase_C"/>
    <property type="match status" value="1"/>
</dbReference>
<evidence type="ECO:0000313" key="21">
    <source>
        <dbReference type="EMBL" id="SDO23154.1"/>
    </source>
</evidence>
<evidence type="ECO:0000256" key="8">
    <source>
        <dbReference type="ARBA" id="ARBA00019357"/>
    </source>
</evidence>
<keyword evidence="10" id="KW-0479">Metal-binding</keyword>
<dbReference type="EC" id="6.3.2.17" evidence="7"/>
<comment type="cofactor">
    <cofactor evidence="1">
        <name>Mg(2+)</name>
        <dbReference type="ChEBI" id="CHEBI:18420"/>
    </cofactor>
</comment>
<evidence type="ECO:0000256" key="4">
    <source>
        <dbReference type="ARBA" id="ARBA00008276"/>
    </source>
</evidence>
<dbReference type="InterPro" id="IPR036565">
    <property type="entry name" value="Mur-like_cat_sf"/>
</dbReference>
<comment type="pathway">
    <text evidence="3">Cofactor biosynthesis; tetrahydrofolylpolyglutamate biosynthesis.</text>
</comment>
<comment type="similarity">
    <text evidence="4">Belongs to the folylpolyglutamate synthase family.</text>
</comment>
<evidence type="ECO:0000313" key="22">
    <source>
        <dbReference type="Proteomes" id="UP000198741"/>
    </source>
</evidence>
<feature type="domain" description="Mur ligase C-terminal" evidence="19">
    <location>
        <begin position="425"/>
        <end position="538"/>
    </location>
</feature>
<keyword evidence="22" id="KW-1185">Reference proteome</keyword>
<organism evidence="21 22">
    <name type="scientific">Nakamurella panacisegetis</name>
    <dbReference type="NCBI Taxonomy" id="1090615"/>
    <lineage>
        <taxon>Bacteria</taxon>
        <taxon>Bacillati</taxon>
        <taxon>Actinomycetota</taxon>
        <taxon>Actinomycetes</taxon>
        <taxon>Nakamurellales</taxon>
        <taxon>Nakamurellaceae</taxon>
        <taxon>Nakamurella</taxon>
    </lineage>
</organism>
<comment type="subunit">
    <text evidence="5">Monomer.</text>
</comment>
<evidence type="ECO:0000259" key="19">
    <source>
        <dbReference type="Pfam" id="PF02875"/>
    </source>
</evidence>
<dbReference type="InterPro" id="IPR004101">
    <property type="entry name" value="Mur_ligase_C"/>
</dbReference>
<feature type="region of interest" description="Disordered" evidence="18">
    <location>
        <begin position="1"/>
        <end position="91"/>
    </location>
</feature>
<dbReference type="PANTHER" id="PTHR11136">
    <property type="entry name" value="FOLYLPOLYGLUTAMATE SYNTHASE-RELATED"/>
    <property type="match status" value="1"/>
</dbReference>
<keyword evidence="12" id="KW-0067">ATP-binding</keyword>
<evidence type="ECO:0000256" key="13">
    <source>
        <dbReference type="ARBA" id="ARBA00022842"/>
    </source>
</evidence>
<keyword evidence="14" id="KW-0289">Folate biosynthesis</keyword>
<name>A0A1H0HVL2_9ACTN</name>
<comment type="pathway">
    <text evidence="2">Cofactor biosynthesis; tetrahydrofolate biosynthesis; 7,8-dihydrofolate from 2-amino-4-hydroxy-6-hydroxymethyl-7,8-dihydropteridine diphosphate and 4-aminobenzoate: step 2/2.</text>
</comment>
<evidence type="ECO:0000256" key="9">
    <source>
        <dbReference type="ARBA" id="ARBA00022598"/>
    </source>
</evidence>
<dbReference type="FunFam" id="3.40.1190.10:FF:000004">
    <property type="entry name" value="Dihydrofolate synthase/folylpolyglutamate synthase"/>
    <property type="match status" value="1"/>
</dbReference>
<proteinExistence type="inferred from homology"/>
<evidence type="ECO:0000256" key="7">
    <source>
        <dbReference type="ARBA" id="ARBA00013025"/>
    </source>
</evidence>
<dbReference type="Gene3D" id="3.40.1190.10">
    <property type="entry name" value="Mur-like, catalytic domain"/>
    <property type="match status" value="1"/>
</dbReference>
<dbReference type="EC" id="6.3.2.12" evidence="6"/>
<dbReference type="STRING" id="1090615.SAMN04515671_0232"/>
<dbReference type="EMBL" id="LT629710">
    <property type="protein sequence ID" value="SDO23154.1"/>
    <property type="molecule type" value="Genomic_DNA"/>
</dbReference>